<keyword evidence="2" id="KW-1185">Reference proteome</keyword>
<protein>
    <submittedName>
        <fullName evidence="1">Uncharacterized protein</fullName>
    </submittedName>
</protein>
<dbReference type="EMBL" id="MU277263">
    <property type="protein sequence ID" value="KAI0056506.1"/>
    <property type="molecule type" value="Genomic_DNA"/>
</dbReference>
<accession>A0ACB8SL63</accession>
<dbReference type="Proteomes" id="UP000814140">
    <property type="component" value="Unassembled WGS sequence"/>
</dbReference>
<sequence>MFPRPTPNLKTFKLSTSFGPRSSPPDTVADIPAPPTFVGNCAPKLKTFYLAGFTFCMDSIPVTGLTRLHLALPSGSTPQVTFESLLDYLEASPTIQDLYLAYCFPPQVAGSLSLATDRIVPLPNLKSLTLQGAIGDVAELYKHVESPATSKLHIECTNPNASSSVNFWDSTFTFPGSFDSTIHIQNPFICSLVISRAPPSGMSNDHGSKVCGYRLELRGYRCSHIFGTVPWSEQLGLRFRDANKIYDYDITMVLHVPATHNSRLHNIWSPLIQIDALAVRVPDSEECWNMTEGDWRDIFRQSQFVQHMEISGIEKSLEANVVSFLRALVVEEADGRGSSQEGKYTILPSLKSFGFNHQHRIMFQFREIGEGICTLLLSVLRARTFDAGVRLPFLSIESYDWDPERPGIFDGIADEVCWVNSPTFDELCSTLHTLEPLTPTELYIRRS</sequence>
<organism evidence="1 2">
    <name type="scientific">Artomyces pyxidatus</name>
    <dbReference type="NCBI Taxonomy" id="48021"/>
    <lineage>
        <taxon>Eukaryota</taxon>
        <taxon>Fungi</taxon>
        <taxon>Dikarya</taxon>
        <taxon>Basidiomycota</taxon>
        <taxon>Agaricomycotina</taxon>
        <taxon>Agaricomycetes</taxon>
        <taxon>Russulales</taxon>
        <taxon>Auriscalpiaceae</taxon>
        <taxon>Artomyces</taxon>
    </lineage>
</organism>
<reference evidence="1" key="1">
    <citation type="submission" date="2021-03" db="EMBL/GenBank/DDBJ databases">
        <authorList>
            <consortium name="DOE Joint Genome Institute"/>
            <person name="Ahrendt S."/>
            <person name="Looney B.P."/>
            <person name="Miyauchi S."/>
            <person name="Morin E."/>
            <person name="Drula E."/>
            <person name="Courty P.E."/>
            <person name="Chicoki N."/>
            <person name="Fauchery L."/>
            <person name="Kohler A."/>
            <person name="Kuo A."/>
            <person name="Labutti K."/>
            <person name="Pangilinan J."/>
            <person name="Lipzen A."/>
            <person name="Riley R."/>
            <person name="Andreopoulos W."/>
            <person name="He G."/>
            <person name="Johnson J."/>
            <person name="Barry K.W."/>
            <person name="Grigoriev I.V."/>
            <person name="Nagy L."/>
            <person name="Hibbett D."/>
            <person name="Henrissat B."/>
            <person name="Matheny P.B."/>
            <person name="Labbe J."/>
            <person name="Martin F."/>
        </authorList>
    </citation>
    <scope>NUCLEOTIDE SEQUENCE</scope>
    <source>
        <strain evidence="1">HHB10654</strain>
    </source>
</reference>
<comment type="caution">
    <text evidence="1">The sequence shown here is derived from an EMBL/GenBank/DDBJ whole genome shotgun (WGS) entry which is preliminary data.</text>
</comment>
<evidence type="ECO:0000313" key="2">
    <source>
        <dbReference type="Proteomes" id="UP000814140"/>
    </source>
</evidence>
<evidence type="ECO:0000313" key="1">
    <source>
        <dbReference type="EMBL" id="KAI0056506.1"/>
    </source>
</evidence>
<reference evidence="1" key="2">
    <citation type="journal article" date="2022" name="New Phytol.">
        <title>Evolutionary transition to the ectomycorrhizal habit in the genomes of a hyperdiverse lineage of mushroom-forming fungi.</title>
        <authorList>
            <person name="Looney B."/>
            <person name="Miyauchi S."/>
            <person name="Morin E."/>
            <person name="Drula E."/>
            <person name="Courty P.E."/>
            <person name="Kohler A."/>
            <person name="Kuo A."/>
            <person name="LaButti K."/>
            <person name="Pangilinan J."/>
            <person name="Lipzen A."/>
            <person name="Riley R."/>
            <person name="Andreopoulos W."/>
            <person name="He G."/>
            <person name="Johnson J."/>
            <person name="Nolan M."/>
            <person name="Tritt A."/>
            <person name="Barry K.W."/>
            <person name="Grigoriev I.V."/>
            <person name="Nagy L.G."/>
            <person name="Hibbett D."/>
            <person name="Henrissat B."/>
            <person name="Matheny P.B."/>
            <person name="Labbe J."/>
            <person name="Martin F.M."/>
        </authorList>
    </citation>
    <scope>NUCLEOTIDE SEQUENCE</scope>
    <source>
        <strain evidence="1">HHB10654</strain>
    </source>
</reference>
<proteinExistence type="predicted"/>
<name>A0ACB8SL63_9AGAM</name>
<gene>
    <name evidence="1" type="ORF">BV25DRAFT_1571655</name>
</gene>